<comment type="caution">
    <text evidence="2">The sequence shown here is derived from an EMBL/GenBank/DDBJ whole genome shotgun (WGS) entry which is preliminary data.</text>
</comment>
<sequence length="264" mass="29215">MHTLSNVGKILLTVAGLVAVLDFLGKRLKGWTDAAEKRHELARERSDRIADGRQWQKMVTRITKVVAIHPGRHRVELDERDRDHVTTEQVEQFADEAWAEVRGSNRFSRAQLHNYGFMRATFEGMTYEFLLGQLGEAESASLAYAYGEYKQREGGWARTRLVLTGVALMAAAVLGVGLHTGGLPAWASILFAFLCAGLVVISAEALLLTPRFVTGLLLFDSAVRLRLARAGRWATRNGGRQLRLTALIVFIAGSLMDLIGGWNP</sequence>
<feature type="transmembrane region" description="Helical" evidence="1">
    <location>
        <begin position="242"/>
        <end position="262"/>
    </location>
</feature>
<reference evidence="2 3" key="1">
    <citation type="submission" date="2024-10" db="EMBL/GenBank/DDBJ databases">
        <title>The Natural Products Discovery Center: Release of the First 8490 Sequenced Strains for Exploring Actinobacteria Biosynthetic Diversity.</title>
        <authorList>
            <person name="Kalkreuter E."/>
            <person name="Kautsar S.A."/>
            <person name="Yang D."/>
            <person name="Bader C.D."/>
            <person name="Teijaro C.N."/>
            <person name="Fluegel L."/>
            <person name="Davis C.M."/>
            <person name="Simpson J.R."/>
            <person name="Lauterbach L."/>
            <person name="Steele A.D."/>
            <person name="Gui C."/>
            <person name="Meng S."/>
            <person name="Li G."/>
            <person name="Viehrig K."/>
            <person name="Ye F."/>
            <person name="Su P."/>
            <person name="Kiefer A.F."/>
            <person name="Nichols A."/>
            <person name="Cepeda A.J."/>
            <person name="Yan W."/>
            <person name="Fan B."/>
            <person name="Jiang Y."/>
            <person name="Adhikari A."/>
            <person name="Zheng C.-J."/>
            <person name="Schuster L."/>
            <person name="Cowan T.M."/>
            <person name="Smanski M.J."/>
            <person name="Chevrette M.G."/>
            <person name="De Carvalho L.P.S."/>
            <person name="Shen B."/>
        </authorList>
    </citation>
    <scope>NUCLEOTIDE SEQUENCE [LARGE SCALE GENOMIC DNA]</scope>
    <source>
        <strain evidence="2 3">NPDC000087</strain>
    </source>
</reference>
<dbReference type="RefSeq" id="WP_157295940.1">
    <property type="nucleotide sequence ID" value="NZ_JBIAZU010000011.1"/>
</dbReference>
<proteinExistence type="predicted"/>
<dbReference type="Proteomes" id="UP001602245">
    <property type="component" value="Unassembled WGS sequence"/>
</dbReference>
<feature type="transmembrane region" description="Helical" evidence="1">
    <location>
        <begin position="161"/>
        <end position="179"/>
    </location>
</feature>
<evidence type="ECO:0000313" key="2">
    <source>
        <dbReference type="EMBL" id="MFF5297471.1"/>
    </source>
</evidence>
<keyword evidence="1" id="KW-0812">Transmembrane</keyword>
<feature type="transmembrane region" description="Helical" evidence="1">
    <location>
        <begin position="185"/>
        <end position="208"/>
    </location>
</feature>
<keyword evidence="1" id="KW-1133">Transmembrane helix</keyword>
<keyword evidence="1" id="KW-0472">Membrane</keyword>
<gene>
    <name evidence="2" type="ORF">ACFY35_49260</name>
</gene>
<evidence type="ECO:0000256" key="1">
    <source>
        <dbReference type="SAM" id="Phobius"/>
    </source>
</evidence>
<evidence type="ECO:0000313" key="3">
    <source>
        <dbReference type="Proteomes" id="UP001602245"/>
    </source>
</evidence>
<dbReference type="EMBL" id="JBIAZU010000011">
    <property type="protein sequence ID" value="MFF5297471.1"/>
    <property type="molecule type" value="Genomic_DNA"/>
</dbReference>
<organism evidence="2 3">
    <name type="scientific">Paractinoplanes globisporus</name>
    <dbReference type="NCBI Taxonomy" id="113565"/>
    <lineage>
        <taxon>Bacteria</taxon>
        <taxon>Bacillati</taxon>
        <taxon>Actinomycetota</taxon>
        <taxon>Actinomycetes</taxon>
        <taxon>Micromonosporales</taxon>
        <taxon>Micromonosporaceae</taxon>
        <taxon>Paractinoplanes</taxon>
    </lineage>
</organism>
<keyword evidence="3" id="KW-1185">Reference proteome</keyword>
<name>A0ABW6WXA2_9ACTN</name>
<protein>
    <submittedName>
        <fullName evidence="2">Uncharacterized protein</fullName>
    </submittedName>
</protein>
<accession>A0ABW6WXA2</accession>